<dbReference type="OMA" id="NEEMCAS"/>
<accession>H2YZ46</accession>
<protein>
    <submittedName>
        <fullName evidence="2">Uncharacterized protein</fullName>
    </submittedName>
</protein>
<dbReference type="HOGENOM" id="CLU_1217121_0_0_1"/>
<dbReference type="Proteomes" id="UP000007875">
    <property type="component" value="Unassembled WGS sequence"/>
</dbReference>
<reference evidence="2" key="2">
    <citation type="submission" date="2025-08" db="UniProtKB">
        <authorList>
            <consortium name="Ensembl"/>
        </authorList>
    </citation>
    <scope>IDENTIFICATION</scope>
</reference>
<proteinExistence type="predicted"/>
<evidence type="ECO:0000313" key="3">
    <source>
        <dbReference type="Proteomes" id="UP000007875"/>
    </source>
</evidence>
<evidence type="ECO:0000313" key="2">
    <source>
        <dbReference type="Ensembl" id="ENSCSAVP00000010608.1"/>
    </source>
</evidence>
<organism evidence="2 3">
    <name type="scientific">Ciona savignyi</name>
    <name type="common">Pacific transparent sea squirt</name>
    <dbReference type="NCBI Taxonomy" id="51511"/>
    <lineage>
        <taxon>Eukaryota</taxon>
        <taxon>Metazoa</taxon>
        <taxon>Chordata</taxon>
        <taxon>Tunicata</taxon>
        <taxon>Ascidiacea</taxon>
        <taxon>Phlebobranchia</taxon>
        <taxon>Cionidae</taxon>
        <taxon>Ciona</taxon>
    </lineage>
</organism>
<keyword evidence="3" id="KW-1185">Reference proteome</keyword>
<dbReference type="GeneTree" id="ENSGT00390000007068"/>
<reference evidence="2" key="3">
    <citation type="submission" date="2025-09" db="UniProtKB">
        <authorList>
            <consortium name="Ensembl"/>
        </authorList>
    </citation>
    <scope>IDENTIFICATION</scope>
</reference>
<feature type="compositionally biased region" description="Polar residues" evidence="1">
    <location>
        <begin position="1"/>
        <end position="14"/>
    </location>
</feature>
<feature type="compositionally biased region" description="Basic and acidic residues" evidence="1">
    <location>
        <begin position="17"/>
        <end position="26"/>
    </location>
</feature>
<feature type="compositionally biased region" description="Basic residues" evidence="1">
    <location>
        <begin position="37"/>
        <end position="47"/>
    </location>
</feature>
<dbReference type="InParanoid" id="H2YZ46"/>
<sequence length="253" mass="28159">MATLYTTGPTNMANQIGREKNDDDHPQPLQTSESTGKARRKSFKGHRVSITSEVKAMRIQRQLSKGCKVVEGFVEQDSLEKIVIENEEMCASLERKDTKQELIDFLDGDVLSKECEIHEPIERPIIQIPEEATVPTGPISCSIELVGQSNYIWSGTSSIKVLLTTVSNIVLWKIVSNTKEVYVFGVPYNGDYKYATANGEGEKVRFSTATTSPSVMDLDLNEDLSDPRAFKLEYDSLSGQDRLVPSMYPTLGV</sequence>
<reference evidence="3" key="1">
    <citation type="submission" date="2003-08" db="EMBL/GenBank/DDBJ databases">
        <authorList>
            <person name="Birren B."/>
            <person name="Nusbaum C."/>
            <person name="Abebe A."/>
            <person name="Abouelleil A."/>
            <person name="Adekoya E."/>
            <person name="Ait-zahra M."/>
            <person name="Allen N."/>
            <person name="Allen T."/>
            <person name="An P."/>
            <person name="Anderson M."/>
            <person name="Anderson S."/>
            <person name="Arachchi H."/>
            <person name="Armbruster J."/>
            <person name="Bachantsang P."/>
            <person name="Baldwin J."/>
            <person name="Barry A."/>
            <person name="Bayul T."/>
            <person name="Blitshsteyn B."/>
            <person name="Bloom T."/>
            <person name="Blye J."/>
            <person name="Boguslavskiy L."/>
            <person name="Borowsky M."/>
            <person name="Boukhgalter B."/>
            <person name="Brunache A."/>
            <person name="Butler J."/>
            <person name="Calixte N."/>
            <person name="Calvo S."/>
            <person name="Camarata J."/>
            <person name="Campo K."/>
            <person name="Chang J."/>
            <person name="Cheshatsang Y."/>
            <person name="Citroen M."/>
            <person name="Collymore A."/>
            <person name="Considine T."/>
            <person name="Cook A."/>
            <person name="Cooke P."/>
            <person name="Corum B."/>
            <person name="Cuomo C."/>
            <person name="David R."/>
            <person name="Dawoe T."/>
            <person name="Degray S."/>
            <person name="Dodge S."/>
            <person name="Dooley K."/>
            <person name="Dorje P."/>
            <person name="Dorjee K."/>
            <person name="Dorris L."/>
            <person name="Duffey N."/>
            <person name="Dupes A."/>
            <person name="Elkins T."/>
            <person name="Engels R."/>
            <person name="Erickson J."/>
            <person name="Farina A."/>
            <person name="Faro S."/>
            <person name="Ferreira P."/>
            <person name="Fischer H."/>
            <person name="Fitzgerald M."/>
            <person name="Foley K."/>
            <person name="Gage D."/>
            <person name="Galagan J."/>
            <person name="Gearin G."/>
            <person name="Gnerre S."/>
            <person name="Gnirke A."/>
            <person name="Goyette A."/>
            <person name="Graham J."/>
            <person name="Grandbois E."/>
            <person name="Gyaltsen K."/>
            <person name="Hafez N."/>
            <person name="Hagopian D."/>
            <person name="Hagos B."/>
            <person name="Hall J."/>
            <person name="Hatcher B."/>
            <person name="Heller A."/>
            <person name="Higgins H."/>
            <person name="Honan T."/>
            <person name="Horn A."/>
            <person name="Houde N."/>
            <person name="Hughes L."/>
            <person name="Hulme W."/>
            <person name="Husby E."/>
            <person name="Iliev I."/>
            <person name="Jaffe D."/>
            <person name="Jones C."/>
            <person name="Kamal M."/>
            <person name="Kamat A."/>
            <person name="Kamvysselis M."/>
            <person name="Karlsson E."/>
            <person name="Kells C."/>
            <person name="Kieu A."/>
            <person name="Kisner P."/>
            <person name="Kodira C."/>
            <person name="Kulbokas E."/>
            <person name="Labutti K."/>
            <person name="Lama D."/>
            <person name="Landers T."/>
            <person name="Leger J."/>
            <person name="Levine S."/>
            <person name="Lewis D."/>
            <person name="Lewis T."/>
            <person name="Lindblad-toh K."/>
            <person name="Liu X."/>
            <person name="Lokyitsang T."/>
            <person name="Lokyitsang Y."/>
            <person name="Lucien O."/>
            <person name="Lui A."/>
            <person name="Ma L.J."/>
            <person name="Mabbitt R."/>
            <person name="Macdonald J."/>
            <person name="Maclean C."/>
            <person name="Major J."/>
            <person name="Manning J."/>
            <person name="Marabella R."/>
            <person name="Maru K."/>
            <person name="Matthews C."/>
            <person name="Mauceli E."/>
            <person name="Mccarthy M."/>
            <person name="Mcdonough S."/>
            <person name="Mcghee T."/>
            <person name="Meldrim J."/>
            <person name="Meneus L."/>
            <person name="Mesirov J."/>
            <person name="Mihalev A."/>
            <person name="Mihova T."/>
            <person name="Mikkelsen T."/>
            <person name="Mlenga V."/>
            <person name="Moru K."/>
            <person name="Mozes J."/>
            <person name="Mulrain L."/>
            <person name="Munson G."/>
            <person name="Naylor J."/>
            <person name="Newes C."/>
            <person name="Nguyen C."/>
            <person name="Nguyen N."/>
            <person name="Nguyen T."/>
            <person name="Nicol R."/>
            <person name="Nielsen C."/>
            <person name="Nizzari M."/>
            <person name="Norbu C."/>
            <person name="Norbu N."/>
            <person name="O'donnell P."/>
            <person name="Okoawo O."/>
            <person name="O'leary S."/>
            <person name="Omotosho B."/>
            <person name="O'neill K."/>
            <person name="Osman S."/>
            <person name="Parker S."/>
            <person name="Perrin D."/>
            <person name="Phunkhang P."/>
            <person name="Piqani B."/>
            <person name="Purcell S."/>
            <person name="Rachupka T."/>
            <person name="Ramasamy U."/>
            <person name="Rameau R."/>
            <person name="Ray V."/>
            <person name="Raymond C."/>
            <person name="Retta R."/>
            <person name="Richardson S."/>
            <person name="Rise C."/>
            <person name="Rodriguez J."/>
            <person name="Rogers J."/>
            <person name="Rogov P."/>
            <person name="Rutman M."/>
            <person name="Schupbach R."/>
            <person name="Seaman C."/>
            <person name="Settipalli S."/>
            <person name="Sharpe T."/>
            <person name="Sheridan J."/>
            <person name="Sherpa N."/>
            <person name="Shi J."/>
            <person name="Smirnov S."/>
            <person name="Smith C."/>
            <person name="Sougnez C."/>
            <person name="Spencer B."/>
            <person name="Stalker J."/>
            <person name="Stange-thomann N."/>
            <person name="Stavropoulos S."/>
            <person name="Stetson K."/>
            <person name="Stone C."/>
            <person name="Stone S."/>
            <person name="Stubbs M."/>
            <person name="Talamas J."/>
            <person name="Tchuinga P."/>
            <person name="Tenzing P."/>
            <person name="Tesfaye S."/>
            <person name="Theodore J."/>
            <person name="Thoulutsang Y."/>
            <person name="Topham K."/>
            <person name="Towey S."/>
            <person name="Tsamla T."/>
            <person name="Tsomo N."/>
            <person name="Vallee D."/>
            <person name="Vassiliev H."/>
            <person name="Venkataraman V."/>
            <person name="Vinson J."/>
            <person name="Vo A."/>
            <person name="Wade C."/>
            <person name="Wang S."/>
            <person name="Wangchuk T."/>
            <person name="Wangdi T."/>
            <person name="Whittaker C."/>
            <person name="Wilkinson J."/>
            <person name="Wu Y."/>
            <person name="Wyman D."/>
            <person name="Yadav S."/>
            <person name="Yang S."/>
            <person name="Yang X."/>
            <person name="Yeager S."/>
            <person name="Yee E."/>
            <person name="Young G."/>
            <person name="Zainoun J."/>
            <person name="Zembeck L."/>
            <person name="Zimmer A."/>
            <person name="Zody M."/>
            <person name="Lander E."/>
        </authorList>
    </citation>
    <scope>NUCLEOTIDE SEQUENCE [LARGE SCALE GENOMIC DNA]</scope>
</reference>
<dbReference type="Ensembl" id="ENSCSAVT00000010737.1">
    <property type="protein sequence ID" value="ENSCSAVP00000010608.1"/>
    <property type="gene ID" value="ENSCSAVG00000006241.1"/>
</dbReference>
<dbReference type="AlphaFoldDB" id="H2YZ46"/>
<evidence type="ECO:0000256" key="1">
    <source>
        <dbReference type="SAM" id="MobiDB-lite"/>
    </source>
</evidence>
<feature type="region of interest" description="Disordered" evidence="1">
    <location>
        <begin position="1"/>
        <end position="47"/>
    </location>
</feature>
<name>H2YZ46_CIOSA</name>